<name>A0ABV8CLW2_9GAMM</name>
<proteinExistence type="predicted"/>
<keyword evidence="3" id="KW-0288">FMN</keyword>
<dbReference type="SUPFAM" id="SSF52218">
    <property type="entry name" value="Flavoproteins"/>
    <property type="match status" value="1"/>
</dbReference>
<comment type="caution">
    <text evidence="5">The sequence shown here is derived from an EMBL/GenBank/DDBJ whole genome shotgun (WGS) entry which is preliminary data.</text>
</comment>
<keyword evidence="6" id="KW-1185">Reference proteome</keyword>
<dbReference type="RefSeq" id="WP_377151277.1">
    <property type="nucleotide sequence ID" value="NZ_JBHSAF010000005.1"/>
</dbReference>
<sequence length="150" mass="16358">MAQIHLIVGSTLGAAEYVAEHIASQVTTAGHRCQIHNPANLDDLTFLQDDVLLVVTSTHGAGEVPDNLKPFADQLASQHPDFSHGFFSVVALGDSNYDTFCEGGKQMERLLAQCHAQPLGARFDIDVTRHDIPEDAADLWLQEWLPLLAS</sequence>
<dbReference type="InterPro" id="IPR008254">
    <property type="entry name" value="Flavodoxin/NO_synth"/>
</dbReference>
<dbReference type="InterPro" id="IPR029039">
    <property type="entry name" value="Flavoprotein-like_sf"/>
</dbReference>
<evidence type="ECO:0000313" key="5">
    <source>
        <dbReference type="EMBL" id="MFC3913043.1"/>
    </source>
</evidence>
<dbReference type="EMBL" id="JBHSAF010000005">
    <property type="protein sequence ID" value="MFC3913043.1"/>
    <property type="molecule type" value="Genomic_DNA"/>
</dbReference>
<evidence type="ECO:0000313" key="6">
    <source>
        <dbReference type="Proteomes" id="UP001595692"/>
    </source>
</evidence>
<evidence type="ECO:0000256" key="3">
    <source>
        <dbReference type="ARBA" id="ARBA00022643"/>
    </source>
</evidence>
<gene>
    <name evidence="5" type="primary">mioC</name>
    <name evidence="5" type="ORF">ACFOSS_06125</name>
</gene>
<dbReference type="Pfam" id="PF00258">
    <property type="entry name" value="Flavodoxin_1"/>
    <property type="match status" value="1"/>
</dbReference>
<protein>
    <submittedName>
        <fullName evidence="5">FMN-binding protein MioC</fullName>
    </submittedName>
</protein>
<accession>A0ABV8CLW2</accession>
<evidence type="ECO:0000259" key="4">
    <source>
        <dbReference type="PROSITE" id="PS50902"/>
    </source>
</evidence>
<reference evidence="6" key="1">
    <citation type="journal article" date="2019" name="Int. J. Syst. Evol. Microbiol.">
        <title>The Global Catalogue of Microorganisms (GCM) 10K type strain sequencing project: providing services to taxonomists for standard genome sequencing and annotation.</title>
        <authorList>
            <consortium name="The Broad Institute Genomics Platform"/>
            <consortium name="The Broad Institute Genome Sequencing Center for Infectious Disease"/>
            <person name="Wu L."/>
            <person name="Ma J."/>
        </authorList>
    </citation>
    <scope>NUCLEOTIDE SEQUENCE [LARGE SCALE GENOMIC DNA]</scope>
    <source>
        <strain evidence="6">CCUG 54939</strain>
    </source>
</reference>
<dbReference type="PANTHER" id="PTHR19384:SF128">
    <property type="entry name" value="NADPH OXIDOREDUCTASE A"/>
    <property type="match status" value="1"/>
</dbReference>
<organism evidence="5 6">
    <name type="scientific">Pseudaeromonas sharmana</name>
    <dbReference type="NCBI Taxonomy" id="328412"/>
    <lineage>
        <taxon>Bacteria</taxon>
        <taxon>Pseudomonadati</taxon>
        <taxon>Pseudomonadota</taxon>
        <taxon>Gammaproteobacteria</taxon>
        <taxon>Aeromonadales</taxon>
        <taxon>Aeromonadaceae</taxon>
        <taxon>Pseudaeromonas</taxon>
    </lineage>
</organism>
<dbReference type="Gene3D" id="3.40.50.360">
    <property type="match status" value="1"/>
</dbReference>
<dbReference type="PANTHER" id="PTHR19384">
    <property type="entry name" value="NITRIC OXIDE SYNTHASE-RELATED"/>
    <property type="match status" value="1"/>
</dbReference>
<evidence type="ECO:0000256" key="1">
    <source>
        <dbReference type="ARBA" id="ARBA00001917"/>
    </source>
</evidence>
<comment type="cofactor">
    <cofactor evidence="1">
        <name>FMN</name>
        <dbReference type="ChEBI" id="CHEBI:58210"/>
    </cofactor>
</comment>
<keyword evidence="2" id="KW-0285">Flavoprotein</keyword>
<dbReference type="PROSITE" id="PS50902">
    <property type="entry name" value="FLAVODOXIN_LIKE"/>
    <property type="match status" value="1"/>
</dbReference>
<dbReference type="Proteomes" id="UP001595692">
    <property type="component" value="Unassembled WGS sequence"/>
</dbReference>
<dbReference type="NCBIfam" id="NF006531">
    <property type="entry name" value="PRK09004.1"/>
    <property type="match status" value="1"/>
</dbReference>
<feature type="domain" description="Flavodoxin-like" evidence="4">
    <location>
        <begin position="4"/>
        <end position="145"/>
    </location>
</feature>
<evidence type="ECO:0000256" key="2">
    <source>
        <dbReference type="ARBA" id="ARBA00022630"/>
    </source>
</evidence>